<evidence type="ECO:0000313" key="1">
    <source>
        <dbReference type="EMBL" id="KIJ23289.1"/>
    </source>
</evidence>
<keyword evidence="2" id="KW-1185">Reference proteome</keyword>
<sequence length="83" mass="9391">MSYLKTARISYKTQDASSALLNSRSPPFLKPKDTIPSSDPLHYALAPDTTHVRLFNVLHHHIMNTILHTPQRGVAHFRTINVC</sequence>
<gene>
    <name evidence="1" type="ORF">M422DRAFT_39692</name>
</gene>
<dbReference type="Proteomes" id="UP000054279">
    <property type="component" value="Unassembled WGS sequence"/>
</dbReference>
<organism evidence="1 2">
    <name type="scientific">Sphaerobolus stellatus (strain SS14)</name>
    <dbReference type="NCBI Taxonomy" id="990650"/>
    <lineage>
        <taxon>Eukaryota</taxon>
        <taxon>Fungi</taxon>
        <taxon>Dikarya</taxon>
        <taxon>Basidiomycota</taxon>
        <taxon>Agaricomycotina</taxon>
        <taxon>Agaricomycetes</taxon>
        <taxon>Phallomycetidae</taxon>
        <taxon>Geastrales</taxon>
        <taxon>Sphaerobolaceae</taxon>
        <taxon>Sphaerobolus</taxon>
    </lineage>
</organism>
<name>A0A0C9TN39_SPHS4</name>
<dbReference type="EMBL" id="KN837732">
    <property type="protein sequence ID" value="KIJ23289.1"/>
    <property type="molecule type" value="Genomic_DNA"/>
</dbReference>
<reference evidence="1 2" key="1">
    <citation type="submission" date="2014-06" db="EMBL/GenBank/DDBJ databases">
        <title>Evolutionary Origins and Diversification of the Mycorrhizal Mutualists.</title>
        <authorList>
            <consortium name="DOE Joint Genome Institute"/>
            <consortium name="Mycorrhizal Genomics Consortium"/>
            <person name="Kohler A."/>
            <person name="Kuo A."/>
            <person name="Nagy L.G."/>
            <person name="Floudas D."/>
            <person name="Copeland A."/>
            <person name="Barry K.W."/>
            <person name="Cichocki N."/>
            <person name="Veneault-Fourrey C."/>
            <person name="LaButti K."/>
            <person name="Lindquist E.A."/>
            <person name="Lipzen A."/>
            <person name="Lundell T."/>
            <person name="Morin E."/>
            <person name="Murat C."/>
            <person name="Riley R."/>
            <person name="Ohm R."/>
            <person name="Sun H."/>
            <person name="Tunlid A."/>
            <person name="Henrissat B."/>
            <person name="Grigoriev I.V."/>
            <person name="Hibbett D.S."/>
            <person name="Martin F."/>
        </authorList>
    </citation>
    <scope>NUCLEOTIDE SEQUENCE [LARGE SCALE GENOMIC DNA]</scope>
    <source>
        <strain evidence="1 2">SS14</strain>
    </source>
</reference>
<proteinExistence type="predicted"/>
<dbReference type="HOGENOM" id="CLU_191681_0_0_1"/>
<accession>A0A0C9TN39</accession>
<protein>
    <submittedName>
        <fullName evidence="1">Uncharacterized protein</fullName>
    </submittedName>
</protein>
<evidence type="ECO:0000313" key="2">
    <source>
        <dbReference type="Proteomes" id="UP000054279"/>
    </source>
</evidence>
<dbReference type="AlphaFoldDB" id="A0A0C9TN39"/>